<evidence type="ECO:0000313" key="7">
    <source>
        <dbReference type="Proteomes" id="UP000295008"/>
    </source>
</evidence>
<dbReference type="InterPro" id="IPR006059">
    <property type="entry name" value="SBP"/>
</dbReference>
<dbReference type="AlphaFoldDB" id="A0A4R1QKU7"/>
<evidence type="ECO:0000256" key="3">
    <source>
        <dbReference type="ARBA" id="ARBA00023136"/>
    </source>
</evidence>
<organism evidence="6 7">
    <name type="scientific">Hydrogenispora ethanolica</name>
    <dbReference type="NCBI Taxonomy" id="1082276"/>
    <lineage>
        <taxon>Bacteria</taxon>
        <taxon>Bacillati</taxon>
        <taxon>Bacillota</taxon>
        <taxon>Hydrogenispora</taxon>
    </lineage>
</organism>
<keyword evidence="1" id="KW-1003">Cell membrane</keyword>
<comment type="caution">
    <text evidence="6">The sequence shown here is derived from an EMBL/GenBank/DDBJ whole genome shotgun (WGS) entry which is preliminary data.</text>
</comment>
<reference evidence="6 7" key="1">
    <citation type="submission" date="2019-03" db="EMBL/GenBank/DDBJ databases">
        <title>Genomic Encyclopedia of Type Strains, Phase IV (KMG-IV): sequencing the most valuable type-strain genomes for metagenomic binning, comparative biology and taxonomic classification.</title>
        <authorList>
            <person name="Goeker M."/>
        </authorList>
    </citation>
    <scope>NUCLEOTIDE SEQUENCE [LARGE SCALE GENOMIC DNA]</scope>
    <source>
        <strain evidence="6 7">LX-B</strain>
    </source>
</reference>
<dbReference type="OrthoDB" id="2650856at2"/>
<dbReference type="InterPro" id="IPR050490">
    <property type="entry name" value="Bact_solute-bd_prot1"/>
</dbReference>
<dbReference type="Gene3D" id="3.40.190.10">
    <property type="entry name" value="Periplasmic binding protein-like II"/>
    <property type="match status" value="2"/>
</dbReference>
<evidence type="ECO:0000313" key="6">
    <source>
        <dbReference type="EMBL" id="TCL54226.1"/>
    </source>
</evidence>
<keyword evidence="4" id="KW-0564">Palmitate</keyword>
<proteinExistence type="predicted"/>
<keyword evidence="7" id="KW-1185">Reference proteome</keyword>
<dbReference type="RefSeq" id="WP_132018140.1">
    <property type="nucleotide sequence ID" value="NZ_SLUN01000066.1"/>
</dbReference>
<protein>
    <submittedName>
        <fullName evidence="6">Carbohydrate ABC transporter substrate-binding protein (CUT1 family)</fullName>
    </submittedName>
</protein>
<accession>A0A4R1QKU7</accession>
<dbReference type="PANTHER" id="PTHR43649">
    <property type="entry name" value="ARABINOSE-BINDING PROTEIN-RELATED"/>
    <property type="match status" value="1"/>
</dbReference>
<keyword evidence="3" id="KW-0472">Membrane</keyword>
<dbReference type="PANTHER" id="PTHR43649:SF33">
    <property type="entry name" value="POLYGALACTURONAN_RHAMNOGALACTURONAN-BINDING PROTEIN YTCQ"/>
    <property type="match status" value="1"/>
</dbReference>
<dbReference type="SUPFAM" id="SSF53850">
    <property type="entry name" value="Periplasmic binding protein-like II"/>
    <property type="match status" value="1"/>
</dbReference>
<evidence type="ECO:0000256" key="1">
    <source>
        <dbReference type="ARBA" id="ARBA00022475"/>
    </source>
</evidence>
<keyword evidence="2" id="KW-0732">Signal</keyword>
<evidence type="ECO:0000256" key="5">
    <source>
        <dbReference type="ARBA" id="ARBA00023288"/>
    </source>
</evidence>
<keyword evidence="5" id="KW-0449">Lipoprotein</keyword>
<gene>
    <name evidence="6" type="ORF">EDC14_10662</name>
</gene>
<evidence type="ECO:0000256" key="4">
    <source>
        <dbReference type="ARBA" id="ARBA00023139"/>
    </source>
</evidence>
<evidence type="ECO:0000256" key="2">
    <source>
        <dbReference type="ARBA" id="ARBA00022729"/>
    </source>
</evidence>
<dbReference type="Pfam" id="PF01547">
    <property type="entry name" value="SBP_bac_1"/>
    <property type="match status" value="1"/>
</dbReference>
<name>A0A4R1QKU7_HYDET</name>
<dbReference type="EMBL" id="SLUN01000066">
    <property type="protein sequence ID" value="TCL54226.1"/>
    <property type="molecule type" value="Genomic_DNA"/>
</dbReference>
<dbReference type="Proteomes" id="UP000295008">
    <property type="component" value="Unassembled WGS sequence"/>
</dbReference>
<sequence length="509" mass="58475">MKKAWARITGLILLAVMLISVQITFVAAKNSPVELKVEVFDRALPGYQADNNFWTKWIQEHFGKPNNINVKFVPVVRLQEIDRLNVLMASNDAPDIVFTYDLPTVYNYVRYGGLTDLGKPLNKYGRNLKKYLGKEVLDRGVFNGAQYTIPAKRILYGAINGFIRKDWLDKLGMPMPKTTQEWYNTMKAFKEKDPGGLGDQVIPYGMLTDSQNILWYCQLLVDSFKGKMTYEQSQCLPEWLMPGVKDAMRLMNKMYNEGLISPEFALDRDAQKWYRDIQQGRVGFFIGVNDQPYRINPGLSTELKKNVPGAQLVPCDPFVNSQGKRLKRIYDQKGFYIMVPKSSKRAVEAIKYLNWMAKPEVRDFLVNGQKGIHYKEYREGVPIKLLVDGEKRLTDDIAIIVNGKDFGDPEKNIKAWAFGNPGYEKESIESYKMSITGDKYVYPVFPIDSEAKLKNTLYGKGAEIFVKSLTVKPSEFDRIYDALVQEYMNMGGRQVMEDRKVYLKANQRK</sequence>